<protein>
    <submittedName>
        <fullName evidence="1">Uncharacterized protein</fullName>
    </submittedName>
</protein>
<evidence type="ECO:0000313" key="2">
    <source>
        <dbReference type="Proteomes" id="UP000017820"/>
    </source>
</evidence>
<proteinExistence type="predicted"/>
<dbReference type="Proteomes" id="UP000017820">
    <property type="component" value="Unassembled WGS sequence"/>
</dbReference>
<organism evidence="1 2">
    <name type="scientific">Pseudoalteromonas luteoviolacea (strain 2ta16)</name>
    <dbReference type="NCBI Taxonomy" id="1353533"/>
    <lineage>
        <taxon>Bacteria</taxon>
        <taxon>Pseudomonadati</taxon>
        <taxon>Pseudomonadota</taxon>
        <taxon>Gammaproteobacteria</taxon>
        <taxon>Alteromonadales</taxon>
        <taxon>Pseudoalteromonadaceae</taxon>
        <taxon>Pseudoalteromonas</taxon>
    </lineage>
</organism>
<comment type="caution">
    <text evidence="1">The sequence shown here is derived from an EMBL/GenBank/DDBJ whole genome shotgun (WGS) entry which is preliminary data.</text>
</comment>
<reference evidence="1 2" key="1">
    <citation type="submission" date="2013-07" db="EMBL/GenBank/DDBJ databases">
        <title>Draft genome sequence of Pseudoalteromonas luteoviolacea 2ta16.</title>
        <authorList>
            <person name="Allen E.E."/>
            <person name="Azam F."/>
            <person name="Podell S."/>
        </authorList>
    </citation>
    <scope>NUCLEOTIDE SEQUENCE [LARGE SCALE GENOMIC DNA]</scope>
    <source>
        <strain evidence="1 2">2ta16</strain>
    </source>
</reference>
<evidence type="ECO:0000313" key="1">
    <source>
        <dbReference type="EMBL" id="ESP94740.1"/>
    </source>
</evidence>
<dbReference type="AlphaFoldDB" id="V4HV75"/>
<dbReference type="EMBL" id="AUSV01000013">
    <property type="protein sequence ID" value="ESP94740.1"/>
    <property type="molecule type" value="Genomic_DNA"/>
</dbReference>
<accession>V4HV75</accession>
<sequence length="29" mass="3528">MIDANAPLPRILTNFYCLLAWRYRSQWSQ</sequence>
<gene>
    <name evidence="1" type="ORF">PL2TA16_00740</name>
</gene>
<name>V4HV75_PSEL2</name>